<accession>A0A222E037</accession>
<dbReference type="PANTHER" id="PTHR42850">
    <property type="entry name" value="METALLOPHOSPHOESTERASE"/>
    <property type="match status" value="1"/>
</dbReference>
<dbReference type="GO" id="GO:0005737">
    <property type="term" value="C:cytoplasm"/>
    <property type="evidence" value="ECO:0007669"/>
    <property type="project" value="TreeGrafter"/>
</dbReference>
<dbReference type="Proteomes" id="UP000203589">
    <property type="component" value="Chromosome"/>
</dbReference>
<dbReference type="Gene3D" id="3.60.21.10">
    <property type="match status" value="1"/>
</dbReference>
<dbReference type="GO" id="GO:0004722">
    <property type="term" value="F:protein serine/threonine phosphatase activity"/>
    <property type="evidence" value="ECO:0007669"/>
    <property type="project" value="UniProtKB-EC"/>
</dbReference>
<dbReference type="InterPro" id="IPR029052">
    <property type="entry name" value="Metallo-depent_PP-like"/>
</dbReference>
<proteinExistence type="predicted"/>
<keyword evidence="2" id="KW-0378">Hydrolase</keyword>
<dbReference type="KEGG" id="aht:ANTHELSMS3_00608"/>
<dbReference type="CDD" id="cd00144">
    <property type="entry name" value="MPP_PPP_family"/>
    <property type="match status" value="1"/>
</dbReference>
<dbReference type="InterPro" id="IPR004843">
    <property type="entry name" value="Calcineurin-like_PHP"/>
</dbReference>
<dbReference type="Pfam" id="PF00149">
    <property type="entry name" value="Metallophos"/>
    <property type="match status" value="1"/>
</dbReference>
<name>A0A222E037_9RHOB</name>
<sequence length="255" mass="28542">MCLMILRSKNRSSERPKGAYSPIQPDVPFFAVGDVHGCDRLLEQMLHRLDGLRHPEALLVMVGDYVDRGEESRRVLRRLFVLSQAAGDLMHCLMGNHEQMLLDVLDDPQGRGPRWLRHGGLQTLASYRVQPVLGNGSASQWFEMRDRLAAAIGEDIIKWLRELPLSWQSGNVVVVHAGADPDLPIDEQETGNLLWGHPEFHQKPRADGLWVVHGHTITEQPRVVQGRIPIDTGAYATGMLTAALVEQDKVSFIQA</sequence>
<dbReference type="EMBL" id="CP022540">
    <property type="protein sequence ID" value="ASP19328.1"/>
    <property type="molecule type" value="Genomic_DNA"/>
</dbReference>
<dbReference type="EC" id="3.1.3.16" evidence="2"/>
<organism evidence="2 3">
    <name type="scientific">Antarctobacter heliothermus</name>
    <dbReference type="NCBI Taxonomy" id="74033"/>
    <lineage>
        <taxon>Bacteria</taxon>
        <taxon>Pseudomonadati</taxon>
        <taxon>Pseudomonadota</taxon>
        <taxon>Alphaproteobacteria</taxon>
        <taxon>Rhodobacterales</taxon>
        <taxon>Roseobacteraceae</taxon>
        <taxon>Antarctobacter</taxon>
    </lineage>
</organism>
<dbReference type="GO" id="GO:0110154">
    <property type="term" value="P:RNA decapping"/>
    <property type="evidence" value="ECO:0007669"/>
    <property type="project" value="TreeGrafter"/>
</dbReference>
<dbReference type="GO" id="GO:0008803">
    <property type="term" value="F:bis(5'-nucleosyl)-tetraphosphatase (symmetrical) activity"/>
    <property type="evidence" value="ECO:0007669"/>
    <property type="project" value="TreeGrafter"/>
</dbReference>
<dbReference type="InterPro" id="IPR050126">
    <property type="entry name" value="Ap4A_hydrolase"/>
</dbReference>
<evidence type="ECO:0000313" key="2">
    <source>
        <dbReference type="EMBL" id="ASP19328.1"/>
    </source>
</evidence>
<evidence type="ECO:0000259" key="1">
    <source>
        <dbReference type="Pfam" id="PF00149"/>
    </source>
</evidence>
<protein>
    <submittedName>
        <fullName evidence="2">Serine/threonine-protein phosphatase 2</fullName>
        <ecNumber evidence="2">3.1.3.16</ecNumber>
    </submittedName>
</protein>
<dbReference type="AlphaFoldDB" id="A0A222E037"/>
<keyword evidence="3" id="KW-1185">Reference proteome</keyword>
<evidence type="ECO:0000313" key="3">
    <source>
        <dbReference type="Proteomes" id="UP000203589"/>
    </source>
</evidence>
<gene>
    <name evidence="2" type="primary">pphB</name>
    <name evidence="2" type="ORF">ANTHELSMS3_00608</name>
</gene>
<reference evidence="2 3" key="1">
    <citation type="submission" date="2017-07" db="EMBL/GenBank/DDBJ databases">
        <title>Genome Sequence of Antarctobacter heliothermus Strain SMS3 Isolated from a culture of the Diatom Skeletonema marinoi.</title>
        <authorList>
            <person name="Topel M."/>
            <person name="Pinder M.I.M."/>
            <person name="Johansson O.N."/>
            <person name="Kourtchenko O."/>
            <person name="Godhe A."/>
            <person name="Clarke A.K."/>
        </authorList>
    </citation>
    <scope>NUCLEOTIDE SEQUENCE [LARGE SCALE GENOMIC DNA]</scope>
    <source>
        <strain evidence="2 3">SMS3</strain>
    </source>
</reference>
<dbReference type="PANTHER" id="PTHR42850:SF4">
    <property type="entry name" value="ZINC-DEPENDENT ENDOPOLYPHOSPHATASE"/>
    <property type="match status" value="1"/>
</dbReference>
<dbReference type="SUPFAM" id="SSF56300">
    <property type="entry name" value="Metallo-dependent phosphatases"/>
    <property type="match status" value="1"/>
</dbReference>
<feature type="domain" description="Calcineurin-like phosphoesterase" evidence="1">
    <location>
        <begin position="28"/>
        <end position="216"/>
    </location>
</feature>